<proteinExistence type="predicted"/>
<organism evidence="1 2">
    <name type="scientific">Mycobacteroides abscessus MAB_091912_2446</name>
    <dbReference type="NCBI Taxonomy" id="1335414"/>
    <lineage>
        <taxon>Bacteria</taxon>
        <taxon>Bacillati</taxon>
        <taxon>Actinomycetota</taxon>
        <taxon>Actinomycetes</taxon>
        <taxon>Mycobacteriales</taxon>
        <taxon>Mycobacteriaceae</taxon>
        <taxon>Mycobacteroides</taxon>
        <taxon>Mycobacteroides abscessus</taxon>
    </lineage>
</organism>
<gene>
    <name evidence="1" type="ORF">L833_1007</name>
</gene>
<dbReference type="Proteomes" id="UP000018502">
    <property type="component" value="Unassembled WGS sequence"/>
</dbReference>
<accession>A0A829M600</accession>
<evidence type="ECO:0000313" key="1">
    <source>
        <dbReference type="EMBL" id="ESV63629.1"/>
    </source>
</evidence>
<comment type="caution">
    <text evidence="1">The sequence shown here is derived from an EMBL/GenBank/DDBJ whole genome shotgun (WGS) entry which is preliminary data.</text>
</comment>
<dbReference type="EMBL" id="AYTF01000001">
    <property type="protein sequence ID" value="ESV63629.1"/>
    <property type="molecule type" value="Genomic_DNA"/>
</dbReference>
<protein>
    <submittedName>
        <fullName evidence="1">Uncharacterized protein</fullName>
    </submittedName>
</protein>
<sequence>MSPMSLIRRFARFVRQGYPQHAPAVGHCSLLALARTPSASTLIHGDQD</sequence>
<dbReference type="AlphaFoldDB" id="A0A829M600"/>
<reference evidence="1 2" key="1">
    <citation type="journal article" date="2014" name="Emerg. Infect. Dis.">
        <title>High-level Relatedness among Mycobacterium abscessus subsp. massiliense Strains from Widely Separated Outbreaks.</title>
        <authorList>
            <person name="Tettelin H."/>
            <person name="Davidson R.M."/>
            <person name="Agrawal S."/>
            <person name="Aitken M.L."/>
            <person name="Shallom S."/>
            <person name="Hasan N.A."/>
            <person name="Strong M."/>
            <person name="Nogueira de Moura V.C."/>
            <person name="De Groote M.A."/>
            <person name="Duarte R.S."/>
            <person name="Hine E."/>
            <person name="Parankush S."/>
            <person name="Su Q."/>
            <person name="Daugherty S.C."/>
            <person name="Fraser C.M."/>
            <person name="Brown-Elliott B.A."/>
            <person name="Wallace R.J.Jr."/>
            <person name="Holland S.M."/>
            <person name="Sampaio E.P."/>
            <person name="Olivier K.N."/>
            <person name="Jackson M."/>
            <person name="Zelazny A.M."/>
        </authorList>
    </citation>
    <scope>NUCLEOTIDE SEQUENCE [LARGE SCALE GENOMIC DNA]</scope>
    <source>
        <strain evidence="1 2">MAB_091912_2446</strain>
    </source>
</reference>
<evidence type="ECO:0000313" key="2">
    <source>
        <dbReference type="Proteomes" id="UP000018502"/>
    </source>
</evidence>
<name>A0A829M600_9MYCO</name>